<feature type="compositionally biased region" description="Basic and acidic residues" evidence="5">
    <location>
        <begin position="336"/>
        <end position="356"/>
    </location>
</feature>
<evidence type="ECO:0000259" key="6">
    <source>
        <dbReference type="PROSITE" id="PS51805"/>
    </source>
</evidence>
<feature type="compositionally biased region" description="Basic and acidic residues" evidence="5">
    <location>
        <begin position="313"/>
        <end position="324"/>
    </location>
</feature>
<dbReference type="PANTHER" id="PTHR14955">
    <property type="entry name" value="RETINOIC ACID INDUCED 1/TRANSCRIPTION FACTOR 20"/>
    <property type="match status" value="1"/>
</dbReference>
<evidence type="ECO:0000256" key="4">
    <source>
        <dbReference type="ARBA" id="ARBA00022833"/>
    </source>
</evidence>
<keyword evidence="4" id="KW-0862">Zinc</keyword>
<feature type="compositionally biased region" description="Basic residues" evidence="5">
    <location>
        <begin position="615"/>
        <end position="626"/>
    </location>
</feature>
<comment type="caution">
    <text evidence="7">The sequence shown here is derived from an EMBL/GenBank/DDBJ whole genome shotgun (WGS) entry which is preliminary data.</text>
</comment>
<keyword evidence="1" id="KW-0597">Phosphoprotein</keyword>
<evidence type="ECO:0000256" key="3">
    <source>
        <dbReference type="ARBA" id="ARBA00022771"/>
    </source>
</evidence>
<feature type="compositionally biased region" description="Basic residues" evidence="5">
    <location>
        <begin position="592"/>
        <end position="602"/>
    </location>
</feature>
<dbReference type="Gene3D" id="3.30.40.10">
    <property type="entry name" value="Zinc/RING finger domain, C3HC4 (zinc finger)"/>
    <property type="match status" value="1"/>
</dbReference>
<dbReference type="EMBL" id="JBDJPC010000006">
    <property type="protein sequence ID" value="KAL1498194.1"/>
    <property type="molecule type" value="Genomic_DNA"/>
</dbReference>
<evidence type="ECO:0000313" key="8">
    <source>
        <dbReference type="Proteomes" id="UP001566132"/>
    </source>
</evidence>
<sequence length="938" mass="103104">MSGGGPPHHPHNRHVPPTANSAWNHLPVPGYFPRQPQLAHMQSDHSLLHQATWHTPTTTEGVKLIPHTQMLNEMFKNDAIFTRDCVDLSLTKNAKKTFLGSQNGEHPPSTPTTPISLSVRDTNKINSLPPGMLDIQAVELTKCPSLKPPVSPGSIRNTGSPGLKTNPATVLPAAGKSLSPSRKSASPGPILATATCVTELNKNPKRSNVRVDSILERLNPVTEKTFPYHDIKQDTPITVPAATVSKDIQNVADKPQSVIVQGTSNFDENSNSSGTTNAPTPKEEDSASMHSNEDSLDSTKSRRKRKPSKTVRLNKEDEMKGEKDDCTEEMSSECQLNHKDPAVKTEEGEDRKRLEEPMDVEEIVPAKSQRNTSSESETIDNIAALVQESIKAKTDETGKMGIIDNESVKTEENAELDVSTVKEKLEVNAESGIASALTKEDVSLKDEKDNISESESLDVVDGKKIALPEKSMSPPFTTLSKSPNTVSVIKTKPEEGFLEKLIDDAPDTGSFMTVPTQAQKKASATQFVEVENKLEEMFAGIVEEQPETSSSDIQSKTVKNDLNMTLTDDLSSPQGIQFAEMKKVVEVEHKKPIGKKARRSRASSKSDQDMESSPKIKKLTKTKSTSRKGTQNSKSSKKVALTKTVTKSSINEVNKDVYAYDSCSNASSSRSRGPFVQIRGPRDSPLSVNVINTPLTEEDGERKSLKNKKFHDDSEYRHKVRSKGLHSSTLSTKYDAEKKDTTWICAFCKRGPHASELTGPSVVSDVPPPGDLFGPYFVTSHCLEFEKLIQDPFDRQFKSRKITKVLDAMAAATPSTSKGSSKKSKKKSESVSLLTSLDANDMYWGITLTDNNTYEIWMHEDCLVWSPGVYLVGAKIMGLEEAVWSSCNVPCIGCGLKGANVYCVKRGCVKVSHVCCARKYKWVLDEEEFKSYCPEHRV</sequence>
<protein>
    <recommendedName>
        <fullName evidence="6">PHD-type domain-containing protein</fullName>
    </recommendedName>
</protein>
<gene>
    <name evidence="7" type="ORF">ABEB36_009031</name>
</gene>
<feature type="region of interest" description="Disordered" evidence="5">
    <location>
        <begin position="1"/>
        <end position="22"/>
    </location>
</feature>
<evidence type="ECO:0000256" key="2">
    <source>
        <dbReference type="ARBA" id="ARBA00022723"/>
    </source>
</evidence>
<feature type="domain" description="PHD-type" evidence="6">
    <location>
        <begin position="830"/>
        <end position="937"/>
    </location>
</feature>
<dbReference type="InterPro" id="IPR052440">
    <property type="entry name" value="Trans_Reg/Chrom_Remod"/>
</dbReference>
<dbReference type="InterPro" id="IPR013083">
    <property type="entry name" value="Znf_RING/FYVE/PHD"/>
</dbReference>
<dbReference type="Pfam" id="PF13771">
    <property type="entry name" value="zf-HC5HC2H"/>
    <property type="match status" value="1"/>
</dbReference>
<keyword evidence="3" id="KW-0863">Zinc-finger</keyword>
<dbReference type="AlphaFoldDB" id="A0ABD1ENX8"/>
<feature type="compositionally biased region" description="Basic and acidic residues" evidence="5">
    <location>
        <begin position="281"/>
        <end position="300"/>
    </location>
</feature>
<dbReference type="PANTHER" id="PTHR14955:SF4">
    <property type="entry name" value="PHD-TYPE DOMAIN-CONTAINING PROTEIN"/>
    <property type="match status" value="1"/>
</dbReference>
<feature type="region of interest" description="Disordered" evidence="5">
    <location>
        <begin position="262"/>
        <end position="379"/>
    </location>
</feature>
<feature type="compositionally biased region" description="Basic and acidic residues" evidence="5">
    <location>
        <begin position="604"/>
        <end position="614"/>
    </location>
</feature>
<reference evidence="7 8" key="1">
    <citation type="submission" date="2024-05" db="EMBL/GenBank/DDBJ databases">
        <title>Genetic variation in Jamaican populations of the coffee berry borer (Hypothenemus hampei).</title>
        <authorList>
            <person name="Errbii M."/>
            <person name="Myrie A."/>
        </authorList>
    </citation>
    <scope>NUCLEOTIDE SEQUENCE [LARGE SCALE GENOMIC DNA]</scope>
    <source>
        <strain evidence="7">JA-Hopewell-2020-01-JO</strain>
        <tissue evidence="7">Whole body</tissue>
    </source>
</reference>
<evidence type="ECO:0000256" key="1">
    <source>
        <dbReference type="ARBA" id="ARBA00022553"/>
    </source>
</evidence>
<keyword evidence="8" id="KW-1185">Reference proteome</keyword>
<accession>A0ABD1ENX8</accession>
<name>A0ABD1ENX8_HYPHA</name>
<evidence type="ECO:0000313" key="7">
    <source>
        <dbReference type="EMBL" id="KAL1498194.1"/>
    </source>
</evidence>
<dbReference type="Proteomes" id="UP001566132">
    <property type="component" value="Unassembled WGS sequence"/>
</dbReference>
<evidence type="ECO:0000256" key="5">
    <source>
        <dbReference type="SAM" id="MobiDB-lite"/>
    </source>
</evidence>
<dbReference type="GO" id="GO:0008270">
    <property type="term" value="F:zinc ion binding"/>
    <property type="evidence" value="ECO:0007669"/>
    <property type="project" value="UniProtKB-KW"/>
</dbReference>
<feature type="region of interest" description="Disordered" evidence="5">
    <location>
        <begin position="587"/>
        <end position="642"/>
    </location>
</feature>
<organism evidence="7 8">
    <name type="scientific">Hypothenemus hampei</name>
    <name type="common">Coffee berry borer</name>
    <dbReference type="NCBI Taxonomy" id="57062"/>
    <lineage>
        <taxon>Eukaryota</taxon>
        <taxon>Metazoa</taxon>
        <taxon>Ecdysozoa</taxon>
        <taxon>Arthropoda</taxon>
        <taxon>Hexapoda</taxon>
        <taxon>Insecta</taxon>
        <taxon>Pterygota</taxon>
        <taxon>Neoptera</taxon>
        <taxon>Endopterygota</taxon>
        <taxon>Coleoptera</taxon>
        <taxon>Polyphaga</taxon>
        <taxon>Cucujiformia</taxon>
        <taxon>Curculionidae</taxon>
        <taxon>Scolytinae</taxon>
        <taxon>Hypothenemus</taxon>
    </lineage>
</organism>
<proteinExistence type="predicted"/>
<dbReference type="InterPro" id="IPR034732">
    <property type="entry name" value="EPHD"/>
</dbReference>
<keyword evidence="2" id="KW-0479">Metal-binding</keyword>
<feature type="region of interest" description="Disordered" evidence="5">
    <location>
        <begin position="98"/>
        <end position="117"/>
    </location>
</feature>
<feature type="compositionally biased region" description="Polar residues" evidence="5">
    <location>
        <begin position="262"/>
        <end position="279"/>
    </location>
</feature>
<dbReference type="PROSITE" id="PS51805">
    <property type="entry name" value="EPHD"/>
    <property type="match status" value="1"/>
</dbReference>